<dbReference type="InterPro" id="IPR036567">
    <property type="entry name" value="RHF-like"/>
</dbReference>
<protein>
    <submittedName>
        <fullName evidence="2">HPF/RaiA family ribosome-associated protein</fullName>
    </submittedName>
</protein>
<name>A0AA41UC23_9HYPH</name>
<accession>A0AA41UC23</accession>
<dbReference type="Pfam" id="PF02482">
    <property type="entry name" value="Ribosomal_S30AE"/>
    <property type="match status" value="1"/>
</dbReference>
<sequence>MDAPIEVSFRHFEPSDRIRAKVEELTGQLDKFDREIISGRVIIDGKNKIGHKSVVSIQVELSYPGGLAVGKRSGEFPSPTGQQTFDTALTDAFHTAAAQVANHFQKRSPQDVKQLAHQPEHGRIARLDTTVRNGFIEMHDGATLFFSEAVLKGRFDTLAEGDEVLAIPSDEEGPYGPQASAVKPIGPLA</sequence>
<dbReference type="SUPFAM" id="SSF69754">
    <property type="entry name" value="Ribosome binding protein Y (YfiA homologue)"/>
    <property type="match status" value="1"/>
</dbReference>
<dbReference type="InterPro" id="IPR012340">
    <property type="entry name" value="NA-bd_OB-fold"/>
</dbReference>
<dbReference type="AlphaFoldDB" id="A0AA41UC23"/>
<organism evidence="2 3">
    <name type="scientific">Paradevosia shaoguanensis</name>
    <dbReference type="NCBI Taxonomy" id="1335043"/>
    <lineage>
        <taxon>Bacteria</taxon>
        <taxon>Pseudomonadati</taxon>
        <taxon>Pseudomonadota</taxon>
        <taxon>Alphaproteobacteria</taxon>
        <taxon>Hyphomicrobiales</taxon>
        <taxon>Devosiaceae</taxon>
        <taxon>Paradevosia</taxon>
    </lineage>
</organism>
<evidence type="ECO:0000313" key="3">
    <source>
        <dbReference type="Proteomes" id="UP001156140"/>
    </source>
</evidence>
<evidence type="ECO:0000313" key="2">
    <source>
        <dbReference type="EMBL" id="MCI0127767.1"/>
    </source>
</evidence>
<evidence type="ECO:0000256" key="1">
    <source>
        <dbReference type="SAM" id="MobiDB-lite"/>
    </source>
</evidence>
<dbReference type="Gene3D" id="2.40.50.140">
    <property type="entry name" value="Nucleic acid-binding proteins"/>
    <property type="match status" value="1"/>
</dbReference>
<dbReference type="RefSeq" id="WP_052015271.1">
    <property type="nucleotide sequence ID" value="NZ_CP068983.1"/>
</dbReference>
<reference evidence="2" key="1">
    <citation type="submission" date="2022-03" db="EMBL/GenBank/DDBJ databases">
        <title>The complete genome sequence of a Methyloterrigena soli.</title>
        <authorList>
            <person name="Zi Z."/>
        </authorList>
    </citation>
    <scope>NUCLEOTIDE SEQUENCE</scope>
    <source>
        <strain evidence="2">M48</strain>
    </source>
</reference>
<dbReference type="InterPro" id="IPR003489">
    <property type="entry name" value="RHF/RaiA"/>
</dbReference>
<comment type="caution">
    <text evidence="2">The sequence shown here is derived from an EMBL/GenBank/DDBJ whole genome shotgun (WGS) entry which is preliminary data.</text>
</comment>
<dbReference type="EMBL" id="JALAZD010000001">
    <property type="protein sequence ID" value="MCI0127767.1"/>
    <property type="molecule type" value="Genomic_DNA"/>
</dbReference>
<keyword evidence="3" id="KW-1185">Reference proteome</keyword>
<gene>
    <name evidence="2" type="ORF">ML536_13120</name>
</gene>
<proteinExistence type="predicted"/>
<feature type="region of interest" description="Disordered" evidence="1">
    <location>
        <begin position="168"/>
        <end position="189"/>
    </location>
</feature>
<dbReference type="Proteomes" id="UP001156140">
    <property type="component" value="Unassembled WGS sequence"/>
</dbReference>
<dbReference type="SUPFAM" id="SSF50249">
    <property type="entry name" value="Nucleic acid-binding proteins"/>
    <property type="match status" value="1"/>
</dbReference>
<dbReference type="Gene3D" id="3.30.160.100">
    <property type="entry name" value="Ribosome hibernation promotion factor-like"/>
    <property type="match status" value="1"/>
</dbReference>